<feature type="domain" description="RNA polymerase sigma factor 70 region 4 type 2" evidence="8">
    <location>
        <begin position="115"/>
        <end position="166"/>
    </location>
</feature>
<evidence type="ECO:0000313" key="10">
    <source>
        <dbReference type="Proteomes" id="UP000775686"/>
    </source>
</evidence>
<feature type="transmembrane region" description="Helical" evidence="6">
    <location>
        <begin position="324"/>
        <end position="349"/>
    </location>
</feature>
<dbReference type="Gene3D" id="1.10.10.10">
    <property type="entry name" value="Winged helix-like DNA-binding domain superfamily/Winged helix DNA-binding domain"/>
    <property type="match status" value="1"/>
</dbReference>
<feature type="transmembrane region" description="Helical" evidence="6">
    <location>
        <begin position="192"/>
        <end position="210"/>
    </location>
</feature>
<keyword evidence="5" id="KW-0804">Transcription</keyword>
<evidence type="ECO:0000256" key="1">
    <source>
        <dbReference type="ARBA" id="ARBA00010641"/>
    </source>
</evidence>
<gene>
    <name evidence="9" type="ORF">H6A32_07590</name>
</gene>
<evidence type="ECO:0000256" key="4">
    <source>
        <dbReference type="ARBA" id="ARBA00023125"/>
    </source>
</evidence>
<evidence type="ECO:0000256" key="6">
    <source>
        <dbReference type="SAM" id="Phobius"/>
    </source>
</evidence>
<keyword evidence="10" id="KW-1185">Reference proteome</keyword>
<evidence type="ECO:0000256" key="5">
    <source>
        <dbReference type="ARBA" id="ARBA00023163"/>
    </source>
</evidence>
<dbReference type="PANTHER" id="PTHR43133">
    <property type="entry name" value="RNA POLYMERASE ECF-TYPE SIGMA FACTO"/>
    <property type="match status" value="1"/>
</dbReference>
<protein>
    <submittedName>
        <fullName evidence="9">RNA polymerase sigma factor</fullName>
    </submittedName>
</protein>
<dbReference type="InterPro" id="IPR013324">
    <property type="entry name" value="RNA_pol_sigma_r3/r4-like"/>
</dbReference>
<dbReference type="InterPro" id="IPR036388">
    <property type="entry name" value="WH-like_DNA-bd_sf"/>
</dbReference>
<keyword evidence="2" id="KW-0805">Transcription regulation</keyword>
<dbReference type="Pfam" id="PF04542">
    <property type="entry name" value="Sigma70_r2"/>
    <property type="match status" value="1"/>
</dbReference>
<keyword evidence="3" id="KW-0731">Sigma factor</keyword>
<dbReference type="InterPro" id="IPR013249">
    <property type="entry name" value="RNA_pol_sigma70_r4_t2"/>
</dbReference>
<evidence type="ECO:0000256" key="2">
    <source>
        <dbReference type="ARBA" id="ARBA00023015"/>
    </source>
</evidence>
<dbReference type="CDD" id="cd06171">
    <property type="entry name" value="Sigma70_r4"/>
    <property type="match status" value="1"/>
</dbReference>
<evidence type="ECO:0000259" key="7">
    <source>
        <dbReference type="Pfam" id="PF04542"/>
    </source>
</evidence>
<dbReference type="EMBL" id="JACJKH010000011">
    <property type="protein sequence ID" value="MBM6744172.1"/>
    <property type="molecule type" value="Genomic_DNA"/>
</dbReference>
<dbReference type="SUPFAM" id="SSF88946">
    <property type="entry name" value="Sigma2 domain of RNA polymerase sigma factors"/>
    <property type="match status" value="1"/>
</dbReference>
<dbReference type="InterPro" id="IPR039425">
    <property type="entry name" value="RNA_pol_sigma-70-like"/>
</dbReference>
<dbReference type="InterPro" id="IPR014284">
    <property type="entry name" value="RNA_pol_sigma-70_dom"/>
</dbReference>
<keyword evidence="6" id="KW-0472">Membrane</keyword>
<feature type="domain" description="RNA polymerase sigma-70 region 2" evidence="7">
    <location>
        <begin position="21"/>
        <end position="87"/>
    </location>
</feature>
<evidence type="ECO:0000259" key="8">
    <source>
        <dbReference type="Pfam" id="PF08281"/>
    </source>
</evidence>
<keyword evidence="6" id="KW-0812">Transmembrane</keyword>
<sequence length="380" mass="43616">MTDRERIRRIQSGEPEQMNELIEAYYQEIFQYCYSRTGRESAAYDCAQETFLRVIRYLNRYVEQKKFRAYLFGIARSVCIDFFRKKTEAELGYEDGYEERLREEDFADQVSEQVMLQKAMQCLKPEQREVLDLSYFHGLKAREIAYVTGEKTATVKSRIRQGLKNLKTILEGGRKMISIVSLEIQKILKRKFILILLAIYSAILLFMAYAGHPDRYTPILTSDGKVLEGTEAVQYEKKLAEKYDTLSDADVQEILAENARILAEYTDENQMIGDDYYRYANGFYGAVASVFTDENGNYNHLPADQVYPGQDGLMQGGFTNGMDMLLSFLASFLLLAPLLLIVMISPVFAEEYTSGMDSLILSSRFGKTRCARAKILASFL</sequence>
<dbReference type="Pfam" id="PF08281">
    <property type="entry name" value="Sigma70_r4_2"/>
    <property type="match status" value="1"/>
</dbReference>
<dbReference type="RefSeq" id="WP_204864051.1">
    <property type="nucleotide sequence ID" value="NZ_JACJKH010000011.1"/>
</dbReference>
<name>A0ABS2EH20_9FIRM</name>
<proteinExistence type="inferred from homology"/>
<dbReference type="NCBIfam" id="TIGR02937">
    <property type="entry name" value="sigma70-ECF"/>
    <property type="match status" value="1"/>
</dbReference>
<dbReference type="Proteomes" id="UP000775686">
    <property type="component" value="Unassembled WGS sequence"/>
</dbReference>
<organism evidence="9 10">
    <name type="scientific">Drancourtella massiliensis</name>
    <dbReference type="NCBI Taxonomy" id="1632013"/>
    <lineage>
        <taxon>Bacteria</taxon>
        <taxon>Bacillati</taxon>
        <taxon>Bacillota</taxon>
        <taxon>Clostridia</taxon>
        <taxon>Eubacteriales</taxon>
        <taxon>Oscillospiraceae</taxon>
        <taxon>Drancourtella</taxon>
    </lineage>
</organism>
<keyword evidence="4" id="KW-0238">DNA-binding</keyword>
<accession>A0ABS2EH20</accession>
<keyword evidence="6" id="KW-1133">Transmembrane helix</keyword>
<reference evidence="9 10" key="1">
    <citation type="journal article" date="2021" name="Sci. Rep.">
        <title>The distribution of antibiotic resistance genes in chicken gut microbiota commensals.</title>
        <authorList>
            <person name="Juricova H."/>
            <person name="Matiasovicova J."/>
            <person name="Kubasova T."/>
            <person name="Cejkova D."/>
            <person name="Rychlik I."/>
        </authorList>
    </citation>
    <scope>NUCLEOTIDE SEQUENCE [LARGE SCALE GENOMIC DNA]</scope>
    <source>
        <strain evidence="9 10">An770</strain>
    </source>
</reference>
<evidence type="ECO:0000313" key="9">
    <source>
        <dbReference type="EMBL" id="MBM6744172.1"/>
    </source>
</evidence>
<dbReference type="SUPFAM" id="SSF88659">
    <property type="entry name" value="Sigma3 and sigma4 domains of RNA polymerase sigma factors"/>
    <property type="match status" value="1"/>
</dbReference>
<comment type="caution">
    <text evidence="9">The sequence shown here is derived from an EMBL/GenBank/DDBJ whole genome shotgun (WGS) entry which is preliminary data.</text>
</comment>
<dbReference type="Gene3D" id="1.10.1740.10">
    <property type="match status" value="1"/>
</dbReference>
<evidence type="ECO:0000256" key="3">
    <source>
        <dbReference type="ARBA" id="ARBA00023082"/>
    </source>
</evidence>
<dbReference type="InterPro" id="IPR007627">
    <property type="entry name" value="RNA_pol_sigma70_r2"/>
</dbReference>
<comment type="similarity">
    <text evidence="1">Belongs to the sigma-70 factor family. ECF subfamily.</text>
</comment>
<dbReference type="InterPro" id="IPR013325">
    <property type="entry name" value="RNA_pol_sigma_r2"/>
</dbReference>
<dbReference type="PANTHER" id="PTHR43133:SF8">
    <property type="entry name" value="RNA POLYMERASE SIGMA FACTOR HI_1459-RELATED"/>
    <property type="match status" value="1"/>
</dbReference>